<organism evidence="5 6">
    <name type="scientific">Gordonia oryzae</name>
    <dbReference type="NCBI Taxonomy" id="2487349"/>
    <lineage>
        <taxon>Bacteria</taxon>
        <taxon>Bacillati</taxon>
        <taxon>Actinomycetota</taxon>
        <taxon>Actinomycetes</taxon>
        <taxon>Mycobacteriales</taxon>
        <taxon>Gordoniaceae</taxon>
        <taxon>Gordonia</taxon>
    </lineage>
</organism>
<dbReference type="InterPro" id="IPR016032">
    <property type="entry name" value="Sig_transdc_resp-reg_C-effctor"/>
</dbReference>
<dbReference type="Pfam" id="PF03704">
    <property type="entry name" value="BTAD"/>
    <property type="match status" value="1"/>
</dbReference>
<dbReference type="InterPro" id="IPR027417">
    <property type="entry name" value="P-loop_NTPase"/>
</dbReference>
<dbReference type="PANTHER" id="PTHR47691">
    <property type="entry name" value="REGULATOR-RELATED"/>
    <property type="match status" value="1"/>
</dbReference>
<dbReference type="OrthoDB" id="9812579at2"/>
<dbReference type="Gene3D" id="1.10.10.10">
    <property type="entry name" value="Winged helix-like DNA-binding domain superfamily/Winged helix DNA-binding domain"/>
    <property type="match status" value="1"/>
</dbReference>
<gene>
    <name evidence="5" type="ORF">EF294_05515</name>
</gene>
<dbReference type="InterPro" id="IPR036388">
    <property type="entry name" value="WH-like_DNA-bd_sf"/>
</dbReference>
<dbReference type="GO" id="GO:0016887">
    <property type="term" value="F:ATP hydrolysis activity"/>
    <property type="evidence" value="ECO:0007669"/>
    <property type="project" value="InterPro"/>
</dbReference>
<evidence type="ECO:0000256" key="2">
    <source>
        <dbReference type="ARBA" id="ARBA00023125"/>
    </source>
</evidence>
<dbReference type="AlphaFoldDB" id="A0A3N4GV87"/>
<protein>
    <submittedName>
        <fullName evidence="5">Transcriptional regulator</fullName>
    </submittedName>
</protein>
<dbReference type="SUPFAM" id="SSF46894">
    <property type="entry name" value="C-terminal effector domain of the bipartite response regulators"/>
    <property type="match status" value="1"/>
</dbReference>
<dbReference type="Proteomes" id="UP000267536">
    <property type="component" value="Unassembled WGS sequence"/>
</dbReference>
<accession>A0A3N4GV87</accession>
<name>A0A3N4GV87_9ACTN</name>
<keyword evidence="6" id="KW-1185">Reference proteome</keyword>
<dbReference type="SUPFAM" id="SSF52540">
    <property type="entry name" value="P-loop containing nucleoside triphosphate hydrolases"/>
    <property type="match status" value="1"/>
</dbReference>
<dbReference type="Pfam" id="PF25872">
    <property type="entry name" value="HTH_77"/>
    <property type="match status" value="1"/>
</dbReference>
<feature type="domain" description="Bacterial transcriptional activator" evidence="4">
    <location>
        <begin position="107"/>
        <end position="242"/>
    </location>
</feature>
<dbReference type="InterPro" id="IPR011990">
    <property type="entry name" value="TPR-like_helical_dom_sf"/>
</dbReference>
<dbReference type="GO" id="GO:0000160">
    <property type="term" value="P:phosphorelay signal transduction system"/>
    <property type="evidence" value="ECO:0007669"/>
    <property type="project" value="InterPro"/>
</dbReference>
<dbReference type="SUPFAM" id="SSF48452">
    <property type="entry name" value="TPR-like"/>
    <property type="match status" value="1"/>
</dbReference>
<evidence type="ECO:0000313" key="6">
    <source>
        <dbReference type="Proteomes" id="UP000267536"/>
    </source>
</evidence>
<dbReference type="RefSeq" id="WP_123926416.1">
    <property type="nucleotide sequence ID" value="NZ_JBPSDP010000003.1"/>
</dbReference>
<dbReference type="InterPro" id="IPR001867">
    <property type="entry name" value="OmpR/PhoB-type_DNA-bd"/>
</dbReference>
<comment type="caution">
    <text evidence="5">The sequence shown here is derived from an EMBL/GenBank/DDBJ whole genome shotgun (WGS) entry which is preliminary data.</text>
</comment>
<evidence type="ECO:0000259" key="4">
    <source>
        <dbReference type="SMART" id="SM01043"/>
    </source>
</evidence>
<keyword evidence="2" id="KW-0238">DNA-binding</keyword>
<dbReference type="SMART" id="SM01043">
    <property type="entry name" value="BTAD"/>
    <property type="match status" value="1"/>
</dbReference>
<dbReference type="PRINTS" id="PR00364">
    <property type="entry name" value="DISEASERSIST"/>
</dbReference>
<comment type="similarity">
    <text evidence="1">Belongs to the AfsR/DnrI/RedD regulatory family.</text>
</comment>
<dbReference type="GO" id="GO:0003677">
    <property type="term" value="F:DNA binding"/>
    <property type="evidence" value="ECO:0007669"/>
    <property type="project" value="UniProtKB-KW"/>
</dbReference>
<dbReference type="GO" id="GO:0006355">
    <property type="term" value="P:regulation of DNA-templated transcription"/>
    <property type="evidence" value="ECO:0007669"/>
    <property type="project" value="InterPro"/>
</dbReference>
<dbReference type="Pfam" id="PF00486">
    <property type="entry name" value="Trans_reg_C"/>
    <property type="match status" value="1"/>
</dbReference>
<evidence type="ECO:0000313" key="5">
    <source>
        <dbReference type="EMBL" id="RPA65407.1"/>
    </source>
</evidence>
<dbReference type="EMBL" id="RKMH01000003">
    <property type="protein sequence ID" value="RPA65407.1"/>
    <property type="molecule type" value="Genomic_DNA"/>
</dbReference>
<dbReference type="Pfam" id="PF13401">
    <property type="entry name" value="AAA_22"/>
    <property type="match status" value="1"/>
</dbReference>
<dbReference type="Gene3D" id="1.25.40.10">
    <property type="entry name" value="Tetratricopeptide repeat domain"/>
    <property type="match status" value="1"/>
</dbReference>
<dbReference type="SMART" id="SM00862">
    <property type="entry name" value="Trans_reg_C"/>
    <property type="match status" value="1"/>
</dbReference>
<reference evidence="5 6" key="1">
    <citation type="submission" date="2018-11" db="EMBL/GenBank/DDBJ databases">
        <title>Draft genome sequence of Gordonia sp. RS15-1S isolated from rice stems.</title>
        <authorList>
            <person name="Muangham S."/>
        </authorList>
    </citation>
    <scope>NUCLEOTIDE SEQUENCE [LARGE SCALE GENOMIC DNA]</scope>
    <source>
        <strain evidence="5 6">RS15-1S</strain>
    </source>
</reference>
<evidence type="ECO:0000256" key="1">
    <source>
        <dbReference type="ARBA" id="ARBA00005820"/>
    </source>
</evidence>
<dbReference type="PANTHER" id="PTHR47691:SF3">
    <property type="entry name" value="HTH-TYPE TRANSCRIPTIONAL REGULATOR RV0890C-RELATED"/>
    <property type="match status" value="1"/>
</dbReference>
<dbReference type="InterPro" id="IPR058852">
    <property type="entry name" value="HTH_77"/>
</dbReference>
<evidence type="ECO:0000259" key="3">
    <source>
        <dbReference type="SMART" id="SM00862"/>
    </source>
</evidence>
<feature type="domain" description="OmpR/PhoB-type" evidence="3">
    <location>
        <begin position="32"/>
        <end position="102"/>
    </location>
</feature>
<proteinExistence type="inferred from homology"/>
<dbReference type="Gene3D" id="3.40.50.300">
    <property type="entry name" value="P-loop containing nucleotide triphosphate hydrolases"/>
    <property type="match status" value="1"/>
</dbReference>
<dbReference type="InterPro" id="IPR005158">
    <property type="entry name" value="BTAD"/>
</dbReference>
<sequence length="1099" mass="118848">MSHDGEVIIGLLGPVSVIAAPHPDSDSDAPQVTPVPGLRAKRLLTSLALADGRTRSAERLIDDVWGADAPRSPNSALHTQISRLRQLLGAAHLQGSGSGYRLVECRTDLDVVTEMIASADDAERASIWWRGTPGDDLGTDEPGGLIDELTARAQQVADRFDRSRYTAAMAAGDHVTARSIAERRCLADPLDESAHLDLMQSLAAAGRVADAIAVYTGLRRRLSAELGVGPGALISALHTQLLSGTDTSVAEQAEAPRSIRRGRGIGLLADTTALIGRDADVDAIVSAIGTGRVVTIQGPGGVGKTRVANRVGHRLVETGASVFYVPLAPIRAADDVVPAIAAALGVGESDLSGNRPRMSVGDLHDRLLDAVRGRDAVLVLDNCEQVIDRCAQIVADLLAADGHIRVLVTSRSPLMLPSECIHLLPTLDAREAGPAVQLFVTRARAVRPDALLPPDRVAALCRHLDGLPLAIELAAARIRTMTVEEIADRLVERFALLRGADRSAPDRHRTLYAVIDWSWELLDEDARIALCRLCRFPGGFTTDAGATVLGYSGFRLDDTLAALVNQSLLEVTESGGRVRYRMLETVREFGEGKLGVTSEESEEVDHRMWRWAREFCVDAAARYDEGIDDVLLGAMAADAENLVWVMRSCLDRLSAGEPSLHSDAPTDTFLTVIRVFPVLSGLWMARGLHAEVLSWGTRILAVIPTPPRMVADDVRRDWEASLLAALAHQVMRRDLRALAKGRYHLRLLHRPDHVYDEPTDLIAACALSRSALAAMHHIVRGTRAPEERVATAAMAARMNIRENMGDLEGALRDGVALQKRAKANGDTWMSAMVEVGIGSVLGQQMLWRDAVRHYRRGIVELVRLGAYEDEMQTRTYLVVTLIALGEMDSAAIELDVVSDGWTPDQPDPQGSPELGAALMLAHAEYRFARGETDLAGDLYRRAGEQLMREHPLGMQDPGALMMVSVAVIGLMRAGLTELARGYLPILGDGVAATFSALGWHDSPQAGAMALAAGYVLSADPQTRGRGAQLMVLSQRLRARRDYPGFVYTVEHMEELSGLTDEEWEAHTSPVADLPRRQAAARLQAILASMRADDAQALRI</sequence>
<dbReference type="InterPro" id="IPR049945">
    <property type="entry name" value="AAA_22"/>
</dbReference>